<dbReference type="RefSeq" id="WP_188593984.1">
    <property type="nucleotide sequence ID" value="NZ_BMFU01000008.1"/>
</dbReference>
<feature type="transmembrane region" description="Helical" evidence="1">
    <location>
        <begin position="116"/>
        <end position="141"/>
    </location>
</feature>
<dbReference type="EMBL" id="BMFU01000008">
    <property type="protein sequence ID" value="GGH65660.1"/>
    <property type="molecule type" value="Genomic_DNA"/>
</dbReference>
<evidence type="ECO:0000259" key="2">
    <source>
        <dbReference type="Pfam" id="PF05569"/>
    </source>
</evidence>
<keyword evidence="1" id="KW-0812">Transmembrane</keyword>
<dbReference type="InterPro" id="IPR052173">
    <property type="entry name" value="Beta-lactam_resp_regulator"/>
</dbReference>
<feature type="transmembrane region" description="Helical" evidence="1">
    <location>
        <begin position="36"/>
        <end position="62"/>
    </location>
</feature>
<dbReference type="PANTHER" id="PTHR34978:SF3">
    <property type="entry name" value="SLR0241 PROTEIN"/>
    <property type="match status" value="1"/>
</dbReference>
<gene>
    <name evidence="3" type="ORF">GCM10008014_45260</name>
</gene>
<feature type="domain" description="Peptidase M56" evidence="2">
    <location>
        <begin position="10"/>
        <end position="298"/>
    </location>
</feature>
<organism evidence="3 4">
    <name type="scientific">Paenibacillus silvae</name>
    <dbReference type="NCBI Taxonomy" id="1325358"/>
    <lineage>
        <taxon>Bacteria</taxon>
        <taxon>Bacillati</taxon>
        <taxon>Bacillota</taxon>
        <taxon>Bacilli</taxon>
        <taxon>Bacillales</taxon>
        <taxon>Paenibacillaceae</taxon>
        <taxon>Paenibacillus</taxon>
    </lineage>
</organism>
<dbReference type="CDD" id="cd07341">
    <property type="entry name" value="M56_BlaR1_MecR1_like"/>
    <property type="match status" value="1"/>
</dbReference>
<keyword evidence="1" id="KW-1133">Transmembrane helix</keyword>
<proteinExistence type="predicted"/>
<evidence type="ECO:0000313" key="3">
    <source>
        <dbReference type="EMBL" id="GGH65660.1"/>
    </source>
</evidence>
<accession>A0ABQ1ZH16</accession>
<comment type="caution">
    <text evidence="3">The sequence shown here is derived from an EMBL/GenBank/DDBJ whole genome shotgun (WGS) entry which is preliminary data.</text>
</comment>
<dbReference type="Proteomes" id="UP000652153">
    <property type="component" value="Unassembled WGS sequence"/>
</dbReference>
<dbReference type="InterPro" id="IPR008756">
    <property type="entry name" value="Peptidase_M56"/>
</dbReference>
<feature type="transmembrane region" description="Helical" evidence="1">
    <location>
        <begin position="308"/>
        <end position="330"/>
    </location>
</feature>
<evidence type="ECO:0000256" key="1">
    <source>
        <dbReference type="SAM" id="Phobius"/>
    </source>
</evidence>
<sequence length="443" mass="50503">MKILLALFVASTVGSMIWLIQHILRTITEKFFSQTWHYYTSLIPVFFLLGGTEVTLHLFSYIESMVLNNKLDPLSYAQLEKNPFINTVSPFSEYSQTKIVVQRYIDYLYILGNQNYIVLVTLIIWCTGVVIFLGVHIKNYWTFKKLIFQKSPLSYEKNSHGIHFFVSPHALTPMVIGFIKPVIVMPTTNLTPKEKALILSHELVHLNRRDLLVKLIVLLANSIHWFNPMVYFLKKQTMIYCELSCDEKVVQNLNVRDRRIYGETLLSMLEYGVMKRNPIGVSHFYHSKENMKRRLRNLMNVKKKKSSIVLLSVATSLLLISSGGLASSYASAATTPSSQYLLKGGSNVTVRSSDGTSISYDQQGNIIPEPPREPEKKMTTDQVIERIRLHLENNLSVPEGYVTQLKQQGKITELAKLLVNLTEIKLATQDGVTTVSVKEILKP</sequence>
<dbReference type="Pfam" id="PF05569">
    <property type="entry name" value="Peptidase_M56"/>
    <property type="match status" value="1"/>
</dbReference>
<reference evidence="4" key="1">
    <citation type="journal article" date="2019" name="Int. J. Syst. Evol. Microbiol.">
        <title>The Global Catalogue of Microorganisms (GCM) 10K type strain sequencing project: providing services to taxonomists for standard genome sequencing and annotation.</title>
        <authorList>
            <consortium name="The Broad Institute Genomics Platform"/>
            <consortium name="The Broad Institute Genome Sequencing Center for Infectious Disease"/>
            <person name="Wu L."/>
            <person name="Ma J."/>
        </authorList>
    </citation>
    <scope>NUCLEOTIDE SEQUENCE [LARGE SCALE GENOMIC DNA]</scope>
    <source>
        <strain evidence="4">CGMCC 1.12770</strain>
    </source>
</reference>
<feature type="transmembrane region" description="Helical" evidence="1">
    <location>
        <begin position="6"/>
        <end position="24"/>
    </location>
</feature>
<feature type="transmembrane region" description="Helical" evidence="1">
    <location>
        <begin position="162"/>
        <end position="183"/>
    </location>
</feature>
<keyword evidence="4" id="KW-1185">Reference proteome</keyword>
<evidence type="ECO:0000313" key="4">
    <source>
        <dbReference type="Proteomes" id="UP000652153"/>
    </source>
</evidence>
<name>A0ABQ1ZH16_9BACL</name>
<protein>
    <recommendedName>
        <fullName evidence="2">Peptidase M56 domain-containing protein</fullName>
    </recommendedName>
</protein>
<dbReference type="PANTHER" id="PTHR34978">
    <property type="entry name" value="POSSIBLE SENSOR-TRANSDUCER PROTEIN BLAR"/>
    <property type="match status" value="1"/>
</dbReference>
<keyword evidence="1" id="KW-0472">Membrane</keyword>